<name>A0ABP1RZT9_9HEXA</name>
<sequence>MACNTKIMIVPPCPYPGEDLPLPHRRSHEFDPHNPPLPRVKPDPRPPLPCSNNGCCACRPGPLPKKPMIANLKLRQLADCYGCRVSQECHNKKKTYYQRWQTFMDRMKPLPNTDYTKYCCDDYVDLGVNHDFFKYDMNLDYRKGIVEIFMKRLHKNC</sequence>
<reference evidence="2 3" key="1">
    <citation type="submission" date="2024-08" db="EMBL/GenBank/DDBJ databases">
        <authorList>
            <person name="Cucini C."/>
            <person name="Frati F."/>
        </authorList>
    </citation>
    <scope>NUCLEOTIDE SEQUENCE [LARGE SCALE GENOMIC DNA]</scope>
</reference>
<keyword evidence="3" id="KW-1185">Reference proteome</keyword>
<accession>A0ABP1RZT9</accession>
<dbReference type="Proteomes" id="UP001642540">
    <property type="component" value="Unassembled WGS sequence"/>
</dbReference>
<evidence type="ECO:0000256" key="1">
    <source>
        <dbReference type="SAM" id="MobiDB-lite"/>
    </source>
</evidence>
<evidence type="ECO:0000313" key="2">
    <source>
        <dbReference type="EMBL" id="CAL8139864.1"/>
    </source>
</evidence>
<comment type="caution">
    <text evidence="2">The sequence shown here is derived from an EMBL/GenBank/DDBJ whole genome shotgun (WGS) entry which is preliminary data.</text>
</comment>
<feature type="compositionally biased region" description="Pro residues" evidence="1">
    <location>
        <begin position="33"/>
        <end position="43"/>
    </location>
</feature>
<organism evidence="2 3">
    <name type="scientific">Orchesella dallaii</name>
    <dbReference type="NCBI Taxonomy" id="48710"/>
    <lineage>
        <taxon>Eukaryota</taxon>
        <taxon>Metazoa</taxon>
        <taxon>Ecdysozoa</taxon>
        <taxon>Arthropoda</taxon>
        <taxon>Hexapoda</taxon>
        <taxon>Collembola</taxon>
        <taxon>Entomobryomorpha</taxon>
        <taxon>Entomobryoidea</taxon>
        <taxon>Orchesellidae</taxon>
        <taxon>Orchesellinae</taxon>
        <taxon>Orchesella</taxon>
    </lineage>
</organism>
<feature type="region of interest" description="Disordered" evidence="1">
    <location>
        <begin position="24"/>
        <end position="43"/>
    </location>
</feature>
<gene>
    <name evidence="2" type="ORF">ODALV1_LOCUS28032</name>
</gene>
<evidence type="ECO:0000313" key="3">
    <source>
        <dbReference type="Proteomes" id="UP001642540"/>
    </source>
</evidence>
<proteinExistence type="predicted"/>
<protein>
    <submittedName>
        <fullName evidence="2">Uncharacterized protein</fullName>
    </submittedName>
</protein>
<dbReference type="EMBL" id="CAXLJM020000131">
    <property type="protein sequence ID" value="CAL8139864.1"/>
    <property type="molecule type" value="Genomic_DNA"/>
</dbReference>